<protein>
    <recommendedName>
        <fullName evidence="3">DUF3617 domain-containing protein</fullName>
    </recommendedName>
</protein>
<comment type="caution">
    <text evidence="1">The sequence shown here is derived from an EMBL/GenBank/DDBJ whole genome shotgun (WGS) entry which is preliminary data.</text>
</comment>
<accession>A0A840HTB2</accession>
<dbReference type="Proteomes" id="UP000575068">
    <property type="component" value="Unassembled WGS sequence"/>
</dbReference>
<dbReference type="InterPro" id="IPR022061">
    <property type="entry name" value="DUF3617"/>
</dbReference>
<dbReference type="RefSeq" id="WP_184474774.1">
    <property type="nucleotide sequence ID" value="NZ_JACHOV010000004.1"/>
</dbReference>
<dbReference type="Pfam" id="PF12276">
    <property type="entry name" value="DUF3617"/>
    <property type="match status" value="1"/>
</dbReference>
<evidence type="ECO:0000313" key="2">
    <source>
        <dbReference type="Proteomes" id="UP000575068"/>
    </source>
</evidence>
<proteinExistence type="predicted"/>
<organism evidence="1 2">
    <name type="scientific">Rhizorhapis suberifaciens</name>
    <name type="common">corky root of lettuce</name>
    <dbReference type="NCBI Taxonomy" id="13656"/>
    <lineage>
        <taxon>Bacteria</taxon>
        <taxon>Pseudomonadati</taxon>
        <taxon>Pseudomonadota</taxon>
        <taxon>Alphaproteobacteria</taxon>
        <taxon>Sphingomonadales</taxon>
        <taxon>Sphingomonadaceae</taxon>
        <taxon>Rhizorhapis</taxon>
    </lineage>
</organism>
<keyword evidence="2" id="KW-1185">Reference proteome</keyword>
<evidence type="ECO:0008006" key="3">
    <source>
        <dbReference type="Google" id="ProtNLM"/>
    </source>
</evidence>
<sequence>MKALIVTAASGVLLLSACGKGQDNGTPMSADDVAKKVQAVKLTPGQWETTVQILDVKMEGLPEGAPTGMMNNMIGTKTTVKSCISREQAEKPNADFLAAQKNANCSYSSFDMTGGLIKAAMTCKGKNQPGELKMNMTGKYGADSYEMNQETNMSGFQKGMSMAMKSKVTGRHIGNCPPGSEGAAAGGV</sequence>
<evidence type="ECO:0000313" key="1">
    <source>
        <dbReference type="EMBL" id="MBB4640941.1"/>
    </source>
</evidence>
<dbReference type="PROSITE" id="PS51257">
    <property type="entry name" value="PROKAR_LIPOPROTEIN"/>
    <property type="match status" value="1"/>
</dbReference>
<reference evidence="1 2" key="1">
    <citation type="submission" date="2020-08" db="EMBL/GenBank/DDBJ databases">
        <title>Genomic Encyclopedia of Type Strains, Phase IV (KMG-IV): sequencing the most valuable type-strain genomes for metagenomic binning, comparative biology and taxonomic classification.</title>
        <authorList>
            <person name="Goeker M."/>
        </authorList>
    </citation>
    <scope>NUCLEOTIDE SEQUENCE [LARGE SCALE GENOMIC DNA]</scope>
    <source>
        <strain evidence="1 2">DSM 7465</strain>
    </source>
</reference>
<dbReference type="EMBL" id="JACHOV010000004">
    <property type="protein sequence ID" value="MBB4640941.1"/>
    <property type="molecule type" value="Genomic_DNA"/>
</dbReference>
<dbReference type="AlphaFoldDB" id="A0A840HTB2"/>
<name>A0A840HTB2_9SPHN</name>
<gene>
    <name evidence="1" type="ORF">HNQ99_001245</name>
</gene>